<organism evidence="2 3">
    <name type="scientific">Nocardioides panacis</name>
    <dbReference type="NCBI Taxonomy" id="2849501"/>
    <lineage>
        <taxon>Bacteria</taxon>
        <taxon>Bacillati</taxon>
        <taxon>Actinomycetota</taxon>
        <taxon>Actinomycetes</taxon>
        <taxon>Propionibacteriales</taxon>
        <taxon>Nocardioidaceae</taxon>
        <taxon>Nocardioides</taxon>
    </lineage>
</organism>
<dbReference type="RefSeq" id="WP_216942029.1">
    <property type="nucleotide sequence ID" value="NZ_CP077062.1"/>
</dbReference>
<dbReference type="GO" id="GO:0043856">
    <property type="term" value="F:anti-sigma factor antagonist activity"/>
    <property type="evidence" value="ECO:0007669"/>
    <property type="project" value="TreeGrafter"/>
</dbReference>
<dbReference type="CDD" id="cd07043">
    <property type="entry name" value="STAS_anti-anti-sigma_factors"/>
    <property type="match status" value="1"/>
</dbReference>
<dbReference type="InterPro" id="IPR058548">
    <property type="entry name" value="MlaB-like_STAS"/>
</dbReference>
<dbReference type="KEGG" id="nps:KRR39_10830"/>
<accession>A0A975T1Z5</accession>
<dbReference type="AlphaFoldDB" id="A0A975T1Z5"/>
<name>A0A975T1Z5_9ACTN</name>
<feature type="domain" description="STAS" evidence="1">
    <location>
        <begin position="1"/>
        <end position="93"/>
    </location>
</feature>
<dbReference type="Pfam" id="PF13466">
    <property type="entry name" value="STAS_2"/>
    <property type="match status" value="1"/>
</dbReference>
<dbReference type="PANTHER" id="PTHR33495">
    <property type="entry name" value="ANTI-SIGMA FACTOR ANTAGONIST TM_1081-RELATED-RELATED"/>
    <property type="match status" value="1"/>
</dbReference>
<evidence type="ECO:0000259" key="1">
    <source>
        <dbReference type="PROSITE" id="PS50801"/>
    </source>
</evidence>
<dbReference type="EMBL" id="CP077062">
    <property type="protein sequence ID" value="QWZ10183.1"/>
    <property type="molecule type" value="Genomic_DNA"/>
</dbReference>
<keyword evidence="3" id="KW-1185">Reference proteome</keyword>
<gene>
    <name evidence="2" type="ORF">KRR39_10830</name>
</gene>
<dbReference type="PROSITE" id="PS50801">
    <property type="entry name" value="STAS"/>
    <property type="match status" value="1"/>
</dbReference>
<proteinExistence type="predicted"/>
<dbReference type="InterPro" id="IPR002645">
    <property type="entry name" value="STAS_dom"/>
</dbReference>
<evidence type="ECO:0000313" key="2">
    <source>
        <dbReference type="EMBL" id="QWZ10183.1"/>
    </source>
</evidence>
<dbReference type="PANTHER" id="PTHR33495:SF2">
    <property type="entry name" value="ANTI-SIGMA FACTOR ANTAGONIST TM_1081-RELATED"/>
    <property type="match status" value="1"/>
</dbReference>
<protein>
    <submittedName>
        <fullName evidence="2">STAS domain-containing protein</fullName>
    </submittedName>
</protein>
<sequence length="93" mass="10191">MVTSEDEVMSIVIGGEVDLVNRDQLQSCLANIDVARARLVHLDLRQLTFCDSAGSAHLVRFENRARAAGCAVQIRDVQPIVRKVMDLVATGIE</sequence>
<dbReference type="Proteomes" id="UP000683575">
    <property type="component" value="Chromosome"/>
</dbReference>
<reference evidence="2" key="1">
    <citation type="submission" date="2021-06" db="EMBL/GenBank/DDBJ databases">
        <title>Complete genome sequence of Nocardioides sp. G188.</title>
        <authorList>
            <person name="Im W.-T."/>
        </authorList>
    </citation>
    <scope>NUCLEOTIDE SEQUENCE</scope>
    <source>
        <strain evidence="2">G188</strain>
    </source>
</reference>
<evidence type="ECO:0000313" key="3">
    <source>
        <dbReference type="Proteomes" id="UP000683575"/>
    </source>
</evidence>